<evidence type="ECO:0000256" key="2">
    <source>
        <dbReference type="ARBA" id="ARBA00022679"/>
    </source>
</evidence>
<dbReference type="SUPFAM" id="SSF53613">
    <property type="entry name" value="Ribokinase-like"/>
    <property type="match status" value="1"/>
</dbReference>
<keyword evidence="8" id="KW-1185">Reference proteome</keyword>
<proteinExistence type="inferred from homology"/>
<dbReference type="InterPro" id="IPR011611">
    <property type="entry name" value="PfkB_dom"/>
</dbReference>
<accession>A0A9X3S4A2</accession>
<comment type="similarity">
    <text evidence="1">Belongs to the carbohydrate kinase PfkB family.</text>
</comment>
<evidence type="ECO:0000256" key="3">
    <source>
        <dbReference type="ARBA" id="ARBA00022741"/>
    </source>
</evidence>
<dbReference type="InterPro" id="IPR050306">
    <property type="entry name" value="PfkB_Carbo_kinase"/>
</dbReference>
<dbReference type="Gene3D" id="3.40.1190.20">
    <property type="match status" value="1"/>
</dbReference>
<dbReference type="GO" id="GO:0016301">
    <property type="term" value="F:kinase activity"/>
    <property type="evidence" value="ECO:0007669"/>
    <property type="project" value="UniProtKB-KW"/>
</dbReference>
<dbReference type="PROSITE" id="PS00584">
    <property type="entry name" value="PFKB_KINASES_2"/>
    <property type="match status" value="1"/>
</dbReference>
<keyword evidence="4 7" id="KW-0418">Kinase</keyword>
<keyword evidence="2" id="KW-0808">Transferase</keyword>
<sequence>MTIVVGGEALIDLVPQAAGELRAHAGGGPYTTARTLGRLEQDVHYLGCISDDGFGARLRAQLIEDGVKLDTVVETPLPTTLALAELDERGAATYRFYSEGTSAPALEPDAALAALPETVDFLHVGTLGLVMEPTALALQAVVEAVAERALIMVDPNCRPTFIPDRGTYRRSLAATLRFAHVVKVSNDDLEYLEPGVDPIRAARNLLEDGPRVALVTLGGDGAMIVTASGETTVAAPRIEVVDTIGAGDSFGGGFLAYWQSKGLDRAALEDADTVRAATTFACVVAARTCERAGADPPRWSDLDGDL</sequence>
<dbReference type="CDD" id="cd01167">
    <property type="entry name" value="bac_FRK"/>
    <property type="match status" value="1"/>
</dbReference>
<keyword evidence="5" id="KW-0067">ATP-binding</keyword>
<gene>
    <name evidence="7" type="ORF">OM076_35270</name>
</gene>
<dbReference type="PANTHER" id="PTHR43085:SF1">
    <property type="entry name" value="PSEUDOURIDINE KINASE-RELATED"/>
    <property type="match status" value="1"/>
</dbReference>
<dbReference type="RefSeq" id="WP_270044845.1">
    <property type="nucleotide sequence ID" value="NZ_JAPDOD010000049.1"/>
</dbReference>
<keyword evidence="3" id="KW-0547">Nucleotide-binding</keyword>
<dbReference type="EMBL" id="JAPDOD010000049">
    <property type="protein sequence ID" value="MDA0165584.1"/>
    <property type="molecule type" value="Genomic_DNA"/>
</dbReference>
<organism evidence="7 8">
    <name type="scientific">Solirubrobacter ginsenosidimutans</name>
    <dbReference type="NCBI Taxonomy" id="490573"/>
    <lineage>
        <taxon>Bacteria</taxon>
        <taxon>Bacillati</taxon>
        <taxon>Actinomycetota</taxon>
        <taxon>Thermoleophilia</taxon>
        <taxon>Solirubrobacterales</taxon>
        <taxon>Solirubrobacteraceae</taxon>
        <taxon>Solirubrobacter</taxon>
    </lineage>
</organism>
<dbReference type="InterPro" id="IPR029056">
    <property type="entry name" value="Ribokinase-like"/>
</dbReference>
<feature type="domain" description="Carbohydrate kinase PfkB" evidence="6">
    <location>
        <begin position="3"/>
        <end position="296"/>
    </location>
</feature>
<reference evidence="7" key="1">
    <citation type="submission" date="2022-10" db="EMBL/GenBank/DDBJ databases">
        <title>The WGS of Solirubrobacter ginsenosidimutans DSM 21036.</title>
        <authorList>
            <person name="Jiang Z."/>
        </authorList>
    </citation>
    <scope>NUCLEOTIDE SEQUENCE</scope>
    <source>
        <strain evidence="7">DSM 21036</strain>
    </source>
</reference>
<dbReference type="Pfam" id="PF00294">
    <property type="entry name" value="PfkB"/>
    <property type="match status" value="1"/>
</dbReference>
<dbReference type="InterPro" id="IPR002173">
    <property type="entry name" value="Carboh/pur_kinase_PfkB_CS"/>
</dbReference>
<name>A0A9X3S4A2_9ACTN</name>
<comment type="caution">
    <text evidence="7">The sequence shown here is derived from an EMBL/GenBank/DDBJ whole genome shotgun (WGS) entry which is preliminary data.</text>
</comment>
<dbReference type="PANTHER" id="PTHR43085">
    <property type="entry name" value="HEXOKINASE FAMILY MEMBER"/>
    <property type="match status" value="1"/>
</dbReference>
<dbReference type="AlphaFoldDB" id="A0A9X3S4A2"/>
<evidence type="ECO:0000313" key="8">
    <source>
        <dbReference type="Proteomes" id="UP001149140"/>
    </source>
</evidence>
<evidence type="ECO:0000313" key="7">
    <source>
        <dbReference type="EMBL" id="MDA0165584.1"/>
    </source>
</evidence>
<dbReference type="Proteomes" id="UP001149140">
    <property type="component" value="Unassembled WGS sequence"/>
</dbReference>
<protein>
    <submittedName>
        <fullName evidence="7">Carbohydrate kinase</fullName>
    </submittedName>
</protein>
<evidence type="ECO:0000256" key="5">
    <source>
        <dbReference type="ARBA" id="ARBA00022840"/>
    </source>
</evidence>
<evidence type="ECO:0000256" key="1">
    <source>
        <dbReference type="ARBA" id="ARBA00010688"/>
    </source>
</evidence>
<evidence type="ECO:0000259" key="6">
    <source>
        <dbReference type="Pfam" id="PF00294"/>
    </source>
</evidence>
<dbReference type="GO" id="GO:0005524">
    <property type="term" value="F:ATP binding"/>
    <property type="evidence" value="ECO:0007669"/>
    <property type="project" value="UniProtKB-KW"/>
</dbReference>
<evidence type="ECO:0000256" key="4">
    <source>
        <dbReference type="ARBA" id="ARBA00022777"/>
    </source>
</evidence>